<gene>
    <name evidence="6" type="ORF">GCM10010136_14380</name>
</gene>
<dbReference type="PANTHER" id="PTHR37423:SF2">
    <property type="entry name" value="MEMBRANE-BOUND LYTIC MUREIN TRANSGLYCOSYLASE C"/>
    <property type="match status" value="1"/>
</dbReference>
<dbReference type="Gene3D" id="1.25.20.10">
    <property type="entry name" value="Bacterial muramidases"/>
    <property type="match status" value="1"/>
</dbReference>
<dbReference type="Proteomes" id="UP000641137">
    <property type="component" value="Unassembled WGS sequence"/>
</dbReference>
<dbReference type="Gene3D" id="1.10.530.10">
    <property type="match status" value="1"/>
</dbReference>
<comment type="similarity">
    <text evidence="2">Belongs to the virb1 family.</text>
</comment>
<dbReference type="SUPFAM" id="SSF48435">
    <property type="entry name" value="Bacterial muramidases"/>
    <property type="match status" value="1"/>
</dbReference>
<organism evidence="6 7">
    <name type="scientific">Limoniibacter endophyticus</name>
    <dbReference type="NCBI Taxonomy" id="1565040"/>
    <lineage>
        <taxon>Bacteria</taxon>
        <taxon>Pseudomonadati</taxon>
        <taxon>Pseudomonadota</taxon>
        <taxon>Alphaproteobacteria</taxon>
        <taxon>Hyphomicrobiales</taxon>
        <taxon>Bartonellaceae</taxon>
        <taxon>Limoniibacter</taxon>
    </lineage>
</organism>
<dbReference type="PANTHER" id="PTHR37423">
    <property type="entry name" value="SOLUBLE LYTIC MUREIN TRANSGLYCOSYLASE-RELATED"/>
    <property type="match status" value="1"/>
</dbReference>
<comment type="similarity">
    <text evidence="1">Belongs to the transglycosylase Slt family.</text>
</comment>
<evidence type="ECO:0000256" key="4">
    <source>
        <dbReference type="SAM" id="MobiDB-lite"/>
    </source>
</evidence>
<name>A0A8J3DRA3_9HYPH</name>
<feature type="region of interest" description="Disordered" evidence="4">
    <location>
        <begin position="1"/>
        <end position="25"/>
    </location>
</feature>
<reference evidence="6" key="1">
    <citation type="journal article" date="2014" name="Int. J. Syst. Evol. Microbiol.">
        <title>Complete genome sequence of Corynebacterium casei LMG S-19264T (=DSM 44701T), isolated from a smear-ripened cheese.</title>
        <authorList>
            <consortium name="US DOE Joint Genome Institute (JGI-PGF)"/>
            <person name="Walter F."/>
            <person name="Albersmeier A."/>
            <person name="Kalinowski J."/>
            <person name="Ruckert C."/>
        </authorList>
    </citation>
    <scope>NUCLEOTIDE SEQUENCE</scope>
    <source>
        <strain evidence="6">KCTC 42097</strain>
    </source>
</reference>
<dbReference type="InterPro" id="IPR008258">
    <property type="entry name" value="Transglycosylase_SLT_dom_1"/>
</dbReference>
<evidence type="ECO:0000259" key="5">
    <source>
        <dbReference type="Pfam" id="PF01464"/>
    </source>
</evidence>
<keyword evidence="3" id="KW-0732">Signal</keyword>
<evidence type="ECO:0000256" key="3">
    <source>
        <dbReference type="ARBA" id="ARBA00022729"/>
    </source>
</evidence>
<reference evidence="6" key="2">
    <citation type="submission" date="2020-09" db="EMBL/GenBank/DDBJ databases">
        <authorList>
            <person name="Sun Q."/>
            <person name="Kim S."/>
        </authorList>
    </citation>
    <scope>NUCLEOTIDE SEQUENCE</scope>
    <source>
        <strain evidence="6">KCTC 42097</strain>
    </source>
</reference>
<dbReference type="Pfam" id="PF01464">
    <property type="entry name" value="SLT"/>
    <property type="match status" value="1"/>
</dbReference>
<keyword evidence="7" id="KW-1185">Reference proteome</keyword>
<sequence>MANDALSYGPIPQQRPESFNSLDTSLTTGAISGDRMATPARGGSNMPVLKAGLDALARGNVATALASRDRLPSGSLDRQILTWALVHRASGNLNSGEIAAASAELRGWPGAKGLRAKSERALLKENPAPQLVLQAFGNTKPETIEGAQIKARAHIALGQVEQARNTLAPFWRKEKLDAKDEQAIIREFGSVLSRADHRVRMEAMLYIDRITSAERVAGLAGAESLLKAWAAATRNEANAAALLGKVPAAQRSAGYIFAKARYERRKERFTQAAQTILQAPKDLASLIDPDAWWVERRVLSRELLDVGKPDLAYKVAAQHTGGKPSVVVDAEFHAGWFALRGTGNAKAAAHHFNQILRIADGPISRSRGYYWLGRAAEAGGGGNAQDYYRRAAQYGATYYGQLAGAKLGLHSVPVPYPSPTPSERLAFESRPGTQAIKRLIQADHASLATPLYFGMASELTSPGELALLAVLAEKESGHYLSLKVGKIAANRGLEIGALAHPLGAIPDSARIGAAGKALAYAIARQESEFNVGAISPVGAAGLLQLMPGTAQEMAKKTGLGYSKSRLTSDAAYNATLGAAYLAQQLENFNGSYIMTFAGYNAGPRRAREWAERYGDPRGKDIDAVVDWVERIPFTETRSYVQRVMENYQVYKMRLTGSYDITADLINGR</sequence>
<dbReference type="AlphaFoldDB" id="A0A8J3DRA3"/>
<evidence type="ECO:0000256" key="1">
    <source>
        <dbReference type="ARBA" id="ARBA00007734"/>
    </source>
</evidence>
<feature type="compositionally biased region" description="Polar residues" evidence="4">
    <location>
        <begin position="15"/>
        <end position="25"/>
    </location>
</feature>
<dbReference type="InterPro" id="IPR008939">
    <property type="entry name" value="Lytic_TGlycosylase_superhlx_U"/>
</dbReference>
<dbReference type="SUPFAM" id="SSF53955">
    <property type="entry name" value="Lysozyme-like"/>
    <property type="match status" value="1"/>
</dbReference>
<feature type="domain" description="Transglycosylase SLT" evidence="5">
    <location>
        <begin position="516"/>
        <end position="616"/>
    </location>
</feature>
<evidence type="ECO:0000313" key="6">
    <source>
        <dbReference type="EMBL" id="GHC69048.1"/>
    </source>
</evidence>
<evidence type="ECO:0000313" key="7">
    <source>
        <dbReference type="Proteomes" id="UP000641137"/>
    </source>
</evidence>
<dbReference type="EMBL" id="BMZO01000004">
    <property type="protein sequence ID" value="GHC69048.1"/>
    <property type="molecule type" value="Genomic_DNA"/>
</dbReference>
<dbReference type="GO" id="GO:0004553">
    <property type="term" value="F:hydrolase activity, hydrolyzing O-glycosyl compounds"/>
    <property type="evidence" value="ECO:0007669"/>
    <property type="project" value="InterPro"/>
</dbReference>
<protein>
    <submittedName>
        <fullName evidence="6">Lytic transglycosylase</fullName>
    </submittedName>
</protein>
<dbReference type="GO" id="GO:0042597">
    <property type="term" value="C:periplasmic space"/>
    <property type="evidence" value="ECO:0007669"/>
    <property type="project" value="InterPro"/>
</dbReference>
<accession>A0A8J3DRA3</accession>
<comment type="caution">
    <text evidence="6">The sequence shown here is derived from an EMBL/GenBank/DDBJ whole genome shotgun (WGS) entry which is preliminary data.</text>
</comment>
<proteinExistence type="inferred from homology"/>
<dbReference type="CDD" id="cd13401">
    <property type="entry name" value="Slt70-like"/>
    <property type="match status" value="1"/>
</dbReference>
<dbReference type="InterPro" id="IPR023346">
    <property type="entry name" value="Lysozyme-like_dom_sf"/>
</dbReference>
<evidence type="ECO:0000256" key="2">
    <source>
        <dbReference type="ARBA" id="ARBA00009387"/>
    </source>
</evidence>